<keyword evidence="2 4" id="KW-0479">Metal-binding</keyword>
<keyword evidence="8" id="KW-1185">Reference proteome</keyword>
<gene>
    <name evidence="7" type="ORF">F1193_06520</name>
</gene>
<dbReference type="InterPro" id="IPR036909">
    <property type="entry name" value="Cyt_c-like_dom_sf"/>
</dbReference>
<evidence type="ECO:0000259" key="6">
    <source>
        <dbReference type="PROSITE" id="PS51007"/>
    </source>
</evidence>
<feature type="chain" id="PRO_5024433036" evidence="5">
    <location>
        <begin position="28"/>
        <end position="110"/>
    </location>
</feature>
<name>A0A5M6I274_9HYPH</name>
<proteinExistence type="predicted"/>
<accession>A0A5M6I274</accession>
<dbReference type="InterPro" id="IPR009056">
    <property type="entry name" value="Cyt_c-like_dom"/>
</dbReference>
<keyword evidence="5" id="KW-0732">Signal</keyword>
<evidence type="ECO:0000256" key="2">
    <source>
        <dbReference type="ARBA" id="ARBA00022723"/>
    </source>
</evidence>
<evidence type="ECO:0000256" key="3">
    <source>
        <dbReference type="ARBA" id="ARBA00023004"/>
    </source>
</evidence>
<dbReference type="Pfam" id="PF13442">
    <property type="entry name" value="Cytochrome_CBB3"/>
    <property type="match status" value="1"/>
</dbReference>
<dbReference type="Gene3D" id="1.10.760.10">
    <property type="entry name" value="Cytochrome c-like domain"/>
    <property type="match status" value="1"/>
</dbReference>
<evidence type="ECO:0000256" key="1">
    <source>
        <dbReference type="ARBA" id="ARBA00022617"/>
    </source>
</evidence>
<protein>
    <submittedName>
        <fullName evidence="7">Cytochrome c</fullName>
    </submittedName>
</protein>
<dbReference type="EMBL" id="VWPL01000008">
    <property type="protein sequence ID" value="KAA5602272.1"/>
    <property type="molecule type" value="Genomic_DNA"/>
</dbReference>
<evidence type="ECO:0000256" key="4">
    <source>
        <dbReference type="PROSITE-ProRule" id="PRU00433"/>
    </source>
</evidence>
<evidence type="ECO:0000313" key="7">
    <source>
        <dbReference type="EMBL" id="KAA5602272.1"/>
    </source>
</evidence>
<dbReference type="PROSITE" id="PS51007">
    <property type="entry name" value="CYTC"/>
    <property type="match status" value="1"/>
</dbReference>
<dbReference type="AlphaFoldDB" id="A0A5M6I274"/>
<keyword evidence="1 4" id="KW-0349">Heme</keyword>
<reference evidence="7 8" key="1">
    <citation type="submission" date="2019-09" db="EMBL/GenBank/DDBJ databases">
        <title>Draft Whole-Genome sequence of Blastochloris sulfoviridis DSM 729.</title>
        <authorList>
            <person name="Meyer T.E."/>
            <person name="Kyndt J.A."/>
        </authorList>
    </citation>
    <scope>NUCLEOTIDE SEQUENCE [LARGE SCALE GENOMIC DNA]</scope>
    <source>
        <strain evidence="7 8">DSM 729</strain>
    </source>
</reference>
<dbReference type="GO" id="GO:0046872">
    <property type="term" value="F:metal ion binding"/>
    <property type="evidence" value="ECO:0007669"/>
    <property type="project" value="UniProtKB-KW"/>
</dbReference>
<feature type="domain" description="Cytochrome c" evidence="6">
    <location>
        <begin position="31"/>
        <end position="109"/>
    </location>
</feature>
<sequence>MRLSGTGIALGLSIAWLALGVGGQPAAAESADAAAGRVLAERWCSGCHLVDAQQLQGNDGVPTFRSIGAKPWTEASFAAAITSPHPPMPTLDLTRKEIAELLAFVRSRAP</sequence>
<evidence type="ECO:0000313" key="8">
    <source>
        <dbReference type="Proteomes" id="UP000323886"/>
    </source>
</evidence>
<dbReference type="SUPFAM" id="SSF46626">
    <property type="entry name" value="Cytochrome c"/>
    <property type="match status" value="1"/>
</dbReference>
<comment type="caution">
    <text evidence="7">The sequence shown here is derived from an EMBL/GenBank/DDBJ whole genome shotgun (WGS) entry which is preliminary data.</text>
</comment>
<evidence type="ECO:0000256" key="5">
    <source>
        <dbReference type="SAM" id="SignalP"/>
    </source>
</evidence>
<dbReference type="RefSeq" id="WP_150096868.1">
    <property type="nucleotide sequence ID" value="NZ_VWPL01000008.1"/>
</dbReference>
<dbReference type="GO" id="GO:0020037">
    <property type="term" value="F:heme binding"/>
    <property type="evidence" value="ECO:0007669"/>
    <property type="project" value="InterPro"/>
</dbReference>
<organism evidence="7 8">
    <name type="scientific">Blastochloris sulfoviridis</name>
    <dbReference type="NCBI Taxonomy" id="50712"/>
    <lineage>
        <taxon>Bacteria</taxon>
        <taxon>Pseudomonadati</taxon>
        <taxon>Pseudomonadota</taxon>
        <taxon>Alphaproteobacteria</taxon>
        <taxon>Hyphomicrobiales</taxon>
        <taxon>Blastochloridaceae</taxon>
        <taxon>Blastochloris</taxon>
    </lineage>
</organism>
<dbReference type="OrthoDB" id="7873796at2"/>
<dbReference type="Proteomes" id="UP000323886">
    <property type="component" value="Unassembled WGS sequence"/>
</dbReference>
<dbReference type="GO" id="GO:0009055">
    <property type="term" value="F:electron transfer activity"/>
    <property type="evidence" value="ECO:0007669"/>
    <property type="project" value="InterPro"/>
</dbReference>
<keyword evidence="3 4" id="KW-0408">Iron</keyword>
<feature type="signal peptide" evidence="5">
    <location>
        <begin position="1"/>
        <end position="27"/>
    </location>
</feature>